<comment type="caution">
    <text evidence="2">The sequence shown here is derived from an EMBL/GenBank/DDBJ whole genome shotgun (WGS) entry which is preliminary data.</text>
</comment>
<dbReference type="EMBL" id="AMSI01000001">
    <property type="protein sequence ID" value="EKF44086.1"/>
    <property type="molecule type" value="Genomic_DNA"/>
</dbReference>
<name>K2PAD9_9HYPH</name>
<organism evidence="2 3">
    <name type="scientific">Nitratireductor indicus C115</name>
    <dbReference type="NCBI Taxonomy" id="1231190"/>
    <lineage>
        <taxon>Bacteria</taxon>
        <taxon>Pseudomonadati</taxon>
        <taxon>Pseudomonadota</taxon>
        <taxon>Alphaproteobacteria</taxon>
        <taxon>Hyphomicrobiales</taxon>
        <taxon>Phyllobacteriaceae</taxon>
        <taxon>Nitratireductor</taxon>
    </lineage>
</organism>
<evidence type="ECO:0000313" key="2">
    <source>
        <dbReference type="EMBL" id="EKF44086.1"/>
    </source>
</evidence>
<protein>
    <recommendedName>
        <fullName evidence="4">PepSY domain-containing protein</fullName>
    </recommendedName>
</protein>
<keyword evidence="3" id="KW-1185">Reference proteome</keyword>
<keyword evidence="1" id="KW-0732">Signal</keyword>
<evidence type="ECO:0008006" key="4">
    <source>
        <dbReference type="Google" id="ProtNLM"/>
    </source>
</evidence>
<proteinExistence type="predicted"/>
<accession>K2PAD9</accession>
<feature type="signal peptide" evidence="1">
    <location>
        <begin position="1"/>
        <end position="19"/>
    </location>
</feature>
<reference evidence="2 3" key="1">
    <citation type="journal article" date="2012" name="J. Bacteriol.">
        <title>Genome Sequence of Nitratireductor indicus Type Strain C115.</title>
        <authorList>
            <person name="Lai Q."/>
            <person name="Li G."/>
            <person name="Yu Z."/>
            <person name="Shao Z."/>
        </authorList>
    </citation>
    <scope>NUCLEOTIDE SEQUENCE [LARGE SCALE GENOMIC DNA]</scope>
    <source>
        <strain evidence="2 3">C115</strain>
    </source>
</reference>
<dbReference type="Proteomes" id="UP000007374">
    <property type="component" value="Unassembled WGS sequence"/>
</dbReference>
<feature type="chain" id="PRO_5003862775" description="PepSY domain-containing protein" evidence="1">
    <location>
        <begin position="20"/>
        <end position="95"/>
    </location>
</feature>
<evidence type="ECO:0000313" key="3">
    <source>
        <dbReference type="Proteomes" id="UP000007374"/>
    </source>
</evidence>
<dbReference type="OrthoDB" id="10001259at2"/>
<dbReference type="AlphaFoldDB" id="K2PAD9"/>
<evidence type="ECO:0000256" key="1">
    <source>
        <dbReference type="SAM" id="SignalP"/>
    </source>
</evidence>
<gene>
    <name evidence="2" type="ORF">NA8A_00050</name>
</gene>
<dbReference type="RefSeq" id="WP_009449161.1">
    <property type="nucleotide sequence ID" value="NZ_AMSI01000001.1"/>
</dbReference>
<dbReference type="PATRIC" id="fig|1231190.3.peg.12"/>
<sequence length="95" mass="9928">MKALIASAALAAAVVPANSSEIDVTPVMARDVAAGIRQAGFNCPLVKLAYAKGEDAYGTVTKVYCGPAESEGVYPKAVFRLTFRPNGGVIIKPWD</sequence>